<dbReference type="InterPro" id="IPR039422">
    <property type="entry name" value="MarR/SlyA-like"/>
</dbReference>
<dbReference type="InterPro" id="IPR036388">
    <property type="entry name" value="WH-like_DNA-bd_sf"/>
</dbReference>
<evidence type="ECO:0000313" key="4">
    <source>
        <dbReference type="Proteomes" id="UP000681526"/>
    </source>
</evidence>
<comment type="caution">
    <text evidence="3">The sequence shown here is derived from an EMBL/GenBank/DDBJ whole genome shotgun (WGS) entry which is preliminary data.</text>
</comment>
<dbReference type="SMART" id="SM00347">
    <property type="entry name" value="HTH_MARR"/>
    <property type="match status" value="1"/>
</dbReference>
<dbReference type="InterPro" id="IPR000835">
    <property type="entry name" value="HTH_MarR-typ"/>
</dbReference>
<dbReference type="InterPro" id="IPR036390">
    <property type="entry name" value="WH_DNA-bd_sf"/>
</dbReference>
<feature type="domain" description="HTH marR-type" evidence="2">
    <location>
        <begin position="7"/>
        <end position="136"/>
    </location>
</feature>
<reference evidence="3 4" key="1">
    <citation type="submission" date="2021-04" db="EMBL/GenBank/DDBJ databases">
        <authorList>
            <person name="Rakotoarivonina H."/>
        </authorList>
    </citation>
    <scope>NUCLEOTIDE SEQUENCE [LARGE SCALE GENOMIC DNA]</scope>
    <source>
        <strain evidence="3 4">XE</strain>
    </source>
</reference>
<evidence type="ECO:0000259" key="2">
    <source>
        <dbReference type="PROSITE" id="PS50995"/>
    </source>
</evidence>
<dbReference type="Gene3D" id="1.10.10.10">
    <property type="entry name" value="Winged helix-like DNA-binding domain superfamily/Winged helix DNA-binding domain"/>
    <property type="match status" value="1"/>
</dbReference>
<evidence type="ECO:0000256" key="1">
    <source>
        <dbReference type="ARBA" id="ARBA00023125"/>
    </source>
</evidence>
<keyword evidence="1" id="KW-0238">DNA-binding</keyword>
<gene>
    <name evidence="3" type="primary">txxe 1018</name>
    <name evidence="3" type="ORF">TXXE_05095</name>
</gene>
<organism evidence="3 4">
    <name type="scientific">Thermobacillus xylanilyticus</name>
    <dbReference type="NCBI Taxonomy" id="76633"/>
    <lineage>
        <taxon>Bacteria</taxon>
        <taxon>Bacillati</taxon>
        <taxon>Bacillota</taxon>
        <taxon>Bacilli</taxon>
        <taxon>Bacillales</taxon>
        <taxon>Paenibacillaceae</taxon>
        <taxon>Thermobacillus</taxon>
    </lineage>
</organism>
<protein>
    <submittedName>
        <fullName evidence="3">Transcriptional regulator, MarR family protein</fullName>
    </submittedName>
</protein>
<dbReference type="EMBL" id="CAJRAY010000023">
    <property type="protein sequence ID" value="CAG5081492.1"/>
    <property type="molecule type" value="Genomic_DNA"/>
</dbReference>
<keyword evidence="4" id="KW-1185">Reference proteome</keyword>
<name>A0ABN7RN11_THEXY</name>
<evidence type="ECO:0000313" key="3">
    <source>
        <dbReference type="EMBL" id="CAG5081492.1"/>
    </source>
</evidence>
<proteinExistence type="predicted"/>
<dbReference type="PROSITE" id="PS50995">
    <property type="entry name" value="HTH_MARR_2"/>
    <property type="match status" value="1"/>
</dbReference>
<dbReference type="CDD" id="cd00090">
    <property type="entry name" value="HTH_ARSR"/>
    <property type="match status" value="1"/>
</dbReference>
<dbReference type="InterPro" id="IPR011991">
    <property type="entry name" value="ArsR-like_HTH"/>
</dbReference>
<dbReference type="PANTHER" id="PTHR33164">
    <property type="entry name" value="TRANSCRIPTIONAL REGULATOR, MARR FAMILY"/>
    <property type="match status" value="1"/>
</dbReference>
<dbReference type="Pfam" id="PF12802">
    <property type="entry name" value="MarR_2"/>
    <property type="match status" value="1"/>
</dbReference>
<sequence>MLDKYFTDCLYFTANRLTRVITRMAEEEFARTGLSPAYAFLLMAVQERNGLTQKELGEVLHLTPSTVTRFVEKLERKLLVTTRQDGRMSRVYLTDKGRAMQEQIEECWSSLHERYAKVLGREEGDRLTRRLYEVSVELEQA</sequence>
<dbReference type="SUPFAM" id="SSF46785">
    <property type="entry name" value="Winged helix' DNA-binding domain"/>
    <property type="match status" value="1"/>
</dbReference>
<dbReference type="PANTHER" id="PTHR33164:SF43">
    <property type="entry name" value="HTH-TYPE TRANSCRIPTIONAL REPRESSOR YETL"/>
    <property type="match status" value="1"/>
</dbReference>
<dbReference type="RefSeq" id="WP_213483733.1">
    <property type="nucleotide sequence ID" value="NZ_CAJRAY010000023.1"/>
</dbReference>
<accession>A0ABN7RN11</accession>
<dbReference type="Proteomes" id="UP000681526">
    <property type="component" value="Unassembled WGS sequence"/>
</dbReference>